<dbReference type="PROSITE" id="PS50268">
    <property type="entry name" value="CADHERIN_2"/>
    <property type="match status" value="1"/>
</dbReference>
<reference evidence="7 8" key="1">
    <citation type="submission" date="2024-05" db="EMBL/GenBank/DDBJ databases">
        <authorList>
            <person name="Wallberg A."/>
        </authorList>
    </citation>
    <scope>NUCLEOTIDE SEQUENCE [LARGE SCALE GENOMIC DNA]</scope>
</reference>
<evidence type="ECO:0000259" key="6">
    <source>
        <dbReference type="PROSITE" id="PS50268"/>
    </source>
</evidence>
<comment type="caution">
    <text evidence="7">The sequence shown here is derived from an EMBL/GenBank/DDBJ whole genome shotgun (WGS) entry which is preliminary data.</text>
</comment>
<dbReference type="PANTHER" id="PTHR24027:SF438">
    <property type="entry name" value="CADHERIN 23"/>
    <property type="match status" value="1"/>
</dbReference>
<dbReference type="Pfam" id="PF00028">
    <property type="entry name" value="Cadherin"/>
    <property type="match status" value="1"/>
</dbReference>
<keyword evidence="8" id="KW-1185">Reference proteome</keyword>
<evidence type="ECO:0000313" key="7">
    <source>
        <dbReference type="EMBL" id="CAL4112300.1"/>
    </source>
</evidence>
<dbReference type="EMBL" id="CAXKWB010014975">
    <property type="protein sequence ID" value="CAL4112300.1"/>
    <property type="molecule type" value="Genomic_DNA"/>
</dbReference>
<dbReference type="CDD" id="cd11304">
    <property type="entry name" value="Cadherin_repeat"/>
    <property type="match status" value="1"/>
</dbReference>
<feature type="domain" description="Cadherin" evidence="6">
    <location>
        <begin position="50"/>
        <end position="108"/>
    </location>
</feature>
<comment type="subcellular location">
    <subcellularLocation>
        <location evidence="1">Membrane</location>
    </subcellularLocation>
</comment>
<dbReference type="GO" id="GO:0045296">
    <property type="term" value="F:cadherin binding"/>
    <property type="evidence" value="ECO:0007669"/>
    <property type="project" value="TreeGrafter"/>
</dbReference>
<gene>
    <name evidence="7" type="ORF">MNOR_LOCUS19854</name>
</gene>
<dbReference type="Proteomes" id="UP001497623">
    <property type="component" value="Unassembled WGS sequence"/>
</dbReference>
<sequence length="123" mass="13507">MDKRGTTSGNVEQQVMVFVQDISDMPPFWETPVPSIILPECNAMTLAFNVTAQDRDVTIKNSITYSITEGNDGYFKIDPENGSVTTVKDIDREELETLSFALKIKATEVPGQASVNGEDSSTQ</sequence>
<dbReference type="PANTHER" id="PTHR24027">
    <property type="entry name" value="CADHERIN-23"/>
    <property type="match status" value="1"/>
</dbReference>
<proteinExistence type="predicted"/>
<evidence type="ECO:0000256" key="5">
    <source>
        <dbReference type="PROSITE-ProRule" id="PRU00043"/>
    </source>
</evidence>
<dbReference type="Gene3D" id="2.60.40.60">
    <property type="entry name" value="Cadherins"/>
    <property type="match status" value="1"/>
</dbReference>
<dbReference type="InterPro" id="IPR015919">
    <property type="entry name" value="Cadherin-like_sf"/>
</dbReference>
<dbReference type="GO" id="GO:0008013">
    <property type="term" value="F:beta-catenin binding"/>
    <property type="evidence" value="ECO:0007669"/>
    <property type="project" value="TreeGrafter"/>
</dbReference>
<organism evidence="7 8">
    <name type="scientific">Meganyctiphanes norvegica</name>
    <name type="common">Northern krill</name>
    <name type="synonym">Thysanopoda norvegica</name>
    <dbReference type="NCBI Taxonomy" id="48144"/>
    <lineage>
        <taxon>Eukaryota</taxon>
        <taxon>Metazoa</taxon>
        <taxon>Ecdysozoa</taxon>
        <taxon>Arthropoda</taxon>
        <taxon>Crustacea</taxon>
        <taxon>Multicrustacea</taxon>
        <taxon>Malacostraca</taxon>
        <taxon>Eumalacostraca</taxon>
        <taxon>Eucarida</taxon>
        <taxon>Euphausiacea</taxon>
        <taxon>Euphausiidae</taxon>
        <taxon>Meganyctiphanes</taxon>
    </lineage>
</organism>
<evidence type="ECO:0000256" key="4">
    <source>
        <dbReference type="ARBA" id="ARBA00023136"/>
    </source>
</evidence>
<evidence type="ECO:0000256" key="3">
    <source>
        <dbReference type="ARBA" id="ARBA00022837"/>
    </source>
</evidence>
<feature type="non-terminal residue" evidence="7">
    <location>
        <position position="123"/>
    </location>
</feature>
<evidence type="ECO:0000256" key="1">
    <source>
        <dbReference type="ARBA" id="ARBA00004370"/>
    </source>
</evidence>
<keyword evidence="4" id="KW-0472">Membrane</keyword>
<dbReference type="SUPFAM" id="SSF49313">
    <property type="entry name" value="Cadherin-like"/>
    <property type="match status" value="1"/>
</dbReference>
<dbReference type="AlphaFoldDB" id="A0AAV2R1X8"/>
<dbReference type="GO" id="GO:0005509">
    <property type="term" value="F:calcium ion binding"/>
    <property type="evidence" value="ECO:0007669"/>
    <property type="project" value="UniProtKB-UniRule"/>
</dbReference>
<accession>A0AAV2R1X8</accession>
<name>A0AAV2R1X8_MEGNR</name>
<dbReference type="GO" id="GO:0016342">
    <property type="term" value="C:catenin complex"/>
    <property type="evidence" value="ECO:0007669"/>
    <property type="project" value="TreeGrafter"/>
</dbReference>
<dbReference type="InterPro" id="IPR039808">
    <property type="entry name" value="Cadherin"/>
</dbReference>
<dbReference type="GO" id="GO:0007156">
    <property type="term" value="P:homophilic cell adhesion via plasma membrane adhesion molecules"/>
    <property type="evidence" value="ECO:0007669"/>
    <property type="project" value="InterPro"/>
</dbReference>
<evidence type="ECO:0000313" key="8">
    <source>
        <dbReference type="Proteomes" id="UP001497623"/>
    </source>
</evidence>
<keyword evidence="2" id="KW-0677">Repeat</keyword>
<dbReference type="InterPro" id="IPR002126">
    <property type="entry name" value="Cadherin-like_dom"/>
</dbReference>
<protein>
    <recommendedName>
        <fullName evidence="6">Cadherin domain-containing protein</fullName>
    </recommendedName>
</protein>
<keyword evidence="3 5" id="KW-0106">Calcium</keyword>
<dbReference type="GO" id="GO:0016477">
    <property type="term" value="P:cell migration"/>
    <property type="evidence" value="ECO:0007669"/>
    <property type="project" value="TreeGrafter"/>
</dbReference>
<evidence type="ECO:0000256" key="2">
    <source>
        <dbReference type="ARBA" id="ARBA00022737"/>
    </source>
</evidence>